<gene>
    <name evidence="1" type="ORF">SAMN05421841_3506</name>
</gene>
<reference evidence="2" key="1">
    <citation type="submission" date="2016-10" db="EMBL/GenBank/DDBJ databases">
        <authorList>
            <person name="Varghese N."/>
            <person name="Submissions S."/>
        </authorList>
    </citation>
    <scope>NUCLEOTIDE SEQUENCE [LARGE SCALE GENOMIC DNA]</scope>
    <source>
        <strain evidence="2">DSM 17724</strain>
    </source>
</reference>
<dbReference type="GO" id="GO:0016787">
    <property type="term" value="F:hydrolase activity"/>
    <property type="evidence" value="ECO:0007669"/>
    <property type="project" value="UniProtKB-KW"/>
</dbReference>
<dbReference type="RefSeq" id="WP_089794900.1">
    <property type="nucleotide sequence ID" value="NZ_FOIU01000003.1"/>
</dbReference>
<dbReference type="PANTHER" id="PTHR21174:SF0">
    <property type="entry name" value="HD PHOSPHOHYDROLASE FAMILY PROTEIN-RELATED"/>
    <property type="match status" value="1"/>
</dbReference>
<evidence type="ECO:0000313" key="1">
    <source>
        <dbReference type="EMBL" id="SEW47367.1"/>
    </source>
</evidence>
<dbReference type="Gene3D" id="1.10.3210.10">
    <property type="entry name" value="Hypothetical protein af1432"/>
    <property type="match status" value="1"/>
</dbReference>
<dbReference type="AlphaFoldDB" id="A0A1I0RZZ5"/>
<dbReference type="PANTHER" id="PTHR21174">
    <property type="match status" value="1"/>
</dbReference>
<dbReference type="OrthoDB" id="9808993at2"/>
<keyword evidence="1" id="KW-0378">Hydrolase</keyword>
<organism evidence="1 2">
    <name type="scientific">Chryseobacterium wanjuense</name>
    <dbReference type="NCBI Taxonomy" id="356305"/>
    <lineage>
        <taxon>Bacteria</taxon>
        <taxon>Pseudomonadati</taxon>
        <taxon>Bacteroidota</taxon>
        <taxon>Flavobacteriia</taxon>
        <taxon>Flavobacteriales</taxon>
        <taxon>Weeksellaceae</taxon>
        <taxon>Chryseobacterium group</taxon>
        <taxon>Chryseobacterium</taxon>
    </lineage>
</organism>
<name>A0A1I0RZZ5_9FLAO</name>
<proteinExistence type="predicted"/>
<keyword evidence="2" id="KW-1185">Reference proteome</keyword>
<dbReference type="SUPFAM" id="SSF109604">
    <property type="entry name" value="HD-domain/PDEase-like"/>
    <property type="match status" value="1"/>
</dbReference>
<evidence type="ECO:0000313" key="2">
    <source>
        <dbReference type="Proteomes" id="UP000199469"/>
    </source>
</evidence>
<dbReference type="EMBL" id="FOIU01000003">
    <property type="protein sequence ID" value="SEW47367.1"/>
    <property type="molecule type" value="Genomic_DNA"/>
</dbReference>
<dbReference type="InterPro" id="IPR009218">
    <property type="entry name" value="HD_phosphohydro"/>
</dbReference>
<dbReference type="STRING" id="356305.SAMN05421841_3506"/>
<dbReference type="Proteomes" id="UP000199469">
    <property type="component" value="Unassembled WGS sequence"/>
</dbReference>
<dbReference type="PIRSF" id="PIRSF035170">
    <property type="entry name" value="HD_phosphohydro"/>
    <property type="match status" value="1"/>
</dbReference>
<accession>A0A1I0RZZ5</accession>
<sequence>MELKEIFSQNCLLFTKDQHLIENLWSEIEQKYSEKSRYYHNLEHLENMFSELDAVKDRLENYSFISFSVFYHDVIYDASSKSNEEKSAEFAKIRLEKLHVDSESVKKISEQIIATKTHQKSEDNDTNYLLDADLSILGKDLKTYMDYTKKIRKEYAIYPDIFYKPGRKNVLQYFLKLKNIFKTEYFHEKYEVRARANILFEIESL</sequence>
<protein>
    <submittedName>
        <fullName evidence="1">Predicted metal-dependent phosphohydrolase, HD superfamily</fullName>
    </submittedName>
</protein>